<proteinExistence type="predicted"/>
<keyword evidence="4" id="KW-1185">Reference proteome</keyword>
<evidence type="ECO:0000256" key="2">
    <source>
        <dbReference type="SAM" id="Phobius"/>
    </source>
</evidence>
<evidence type="ECO:0000256" key="1">
    <source>
        <dbReference type="SAM" id="MobiDB-lite"/>
    </source>
</evidence>
<name>A0ABY7EPJ0_MYAAR</name>
<sequence length="140" mass="15733">NILFQADAVPDDYPMEIDPPEYSSVSTSYHKPIDPTDPPPSYDELYRDRPVAHRVSESTISTAENPDQDPVTVNPDSERDQDLDRITAAYPVQSGVDGHYCRCNDIKACWQKFPFLCVICGIMVPFAGIVLTIVYIGYLF</sequence>
<feature type="transmembrane region" description="Helical" evidence="2">
    <location>
        <begin position="115"/>
        <end position="138"/>
    </location>
</feature>
<evidence type="ECO:0000313" key="4">
    <source>
        <dbReference type="Proteomes" id="UP001164746"/>
    </source>
</evidence>
<dbReference type="EMBL" id="CP111018">
    <property type="protein sequence ID" value="WAR10872.1"/>
    <property type="molecule type" value="Genomic_DNA"/>
</dbReference>
<dbReference type="Proteomes" id="UP001164746">
    <property type="component" value="Chromosome 7"/>
</dbReference>
<organism evidence="3 4">
    <name type="scientific">Mya arenaria</name>
    <name type="common">Soft-shell clam</name>
    <dbReference type="NCBI Taxonomy" id="6604"/>
    <lineage>
        <taxon>Eukaryota</taxon>
        <taxon>Metazoa</taxon>
        <taxon>Spiralia</taxon>
        <taxon>Lophotrochozoa</taxon>
        <taxon>Mollusca</taxon>
        <taxon>Bivalvia</taxon>
        <taxon>Autobranchia</taxon>
        <taxon>Heteroconchia</taxon>
        <taxon>Euheterodonta</taxon>
        <taxon>Imparidentia</taxon>
        <taxon>Neoheterodontei</taxon>
        <taxon>Myida</taxon>
        <taxon>Myoidea</taxon>
        <taxon>Myidae</taxon>
        <taxon>Mya</taxon>
    </lineage>
</organism>
<gene>
    <name evidence="3" type="ORF">MAR_035948</name>
</gene>
<evidence type="ECO:0000313" key="3">
    <source>
        <dbReference type="EMBL" id="WAR10872.1"/>
    </source>
</evidence>
<feature type="region of interest" description="Disordered" evidence="1">
    <location>
        <begin position="57"/>
        <end position="80"/>
    </location>
</feature>
<keyword evidence="2" id="KW-1133">Transmembrane helix</keyword>
<reference evidence="3" key="1">
    <citation type="submission" date="2022-11" db="EMBL/GenBank/DDBJ databases">
        <title>Centuries of genome instability and evolution in soft-shell clam transmissible cancer (bioRxiv).</title>
        <authorList>
            <person name="Hart S.F.M."/>
            <person name="Yonemitsu M.A."/>
            <person name="Giersch R.M."/>
            <person name="Beal B.F."/>
            <person name="Arriagada G."/>
            <person name="Davis B.W."/>
            <person name="Ostrander E.A."/>
            <person name="Goff S.P."/>
            <person name="Metzger M.J."/>
        </authorList>
    </citation>
    <scope>NUCLEOTIDE SEQUENCE</scope>
    <source>
        <strain evidence="3">MELC-2E11</strain>
        <tissue evidence="3">Siphon/mantle</tissue>
    </source>
</reference>
<accession>A0ABY7EPJ0</accession>
<keyword evidence="2" id="KW-0472">Membrane</keyword>
<feature type="non-terminal residue" evidence="3">
    <location>
        <position position="1"/>
    </location>
</feature>
<feature type="region of interest" description="Disordered" evidence="1">
    <location>
        <begin position="1"/>
        <end position="43"/>
    </location>
</feature>
<keyword evidence="2" id="KW-0812">Transmembrane</keyword>
<protein>
    <submittedName>
        <fullName evidence="3">Uncharacterized protein</fullName>
    </submittedName>
</protein>
<feature type="compositionally biased region" description="Acidic residues" evidence="1">
    <location>
        <begin position="9"/>
        <end position="19"/>
    </location>
</feature>